<protein>
    <submittedName>
        <fullName evidence="1">Uncharacterized protein</fullName>
    </submittedName>
</protein>
<name>A0A284VM54_9EURY</name>
<accession>A0A284VM54</accession>
<reference evidence="2" key="1">
    <citation type="submission" date="2017-06" db="EMBL/GenBank/DDBJ databases">
        <authorList>
            <person name="Cremers G."/>
        </authorList>
    </citation>
    <scope>NUCLEOTIDE SEQUENCE [LARGE SCALE GENOMIC DNA]</scope>
</reference>
<keyword evidence="2" id="KW-1185">Reference proteome</keyword>
<evidence type="ECO:0000313" key="2">
    <source>
        <dbReference type="Proteomes" id="UP000218615"/>
    </source>
</evidence>
<evidence type="ECO:0000313" key="1">
    <source>
        <dbReference type="EMBL" id="SNQ60287.1"/>
    </source>
</evidence>
<proteinExistence type="predicted"/>
<sequence length="205" mass="23730">MNGKMPKVCADLSEIEYGILKKLTIVEGDDGEKLKNLLRFYIHTLPELKSSEYALRRIENKKEIEENLQNVWDVYEYTDYPTENWGEDMIDKLAGDLIEINVLVKTGERQFLPSNKFRSLFKMLLHDVATENKDIDEYSAACIATIQLLMESGMGTLSKETIRDGTIFINEGWMFEYAIKLKEAREFMRTRRLFPGIEVPKTATA</sequence>
<gene>
    <name evidence="1" type="ORF">MNV_1740032</name>
</gene>
<dbReference type="EMBL" id="FZMP01000084">
    <property type="protein sequence ID" value="SNQ60287.1"/>
    <property type="molecule type" value="Genomic_DNA"/>
</dbReference>
<organism evidence="1 2">
    <name type="scientific">Candidatus Methanoperedens nitratireducens</name>
    <dbReference type="NCBI Taxonomy" id="1392998"/>
    <lineage>
        <taxon>Archaea</taxon>
        <taxon>Methanobacteriati</taxon>
        <taxon>Methanobacteriota</taxon>
        <taxon>Stenosarchaea group</taxon>
        <taxon>Methanomicrobia</taxon>
        <taxon>Methanosarcinales</taxon>
        <taxon>ANME-2 cluster</taxon>
        <taxon>Candidatus Methanoperedentaceae</taxon>
        <taxon>Candidatus Methanoperedens</taxon>
    </lineage>
</organism>
<dbReference type="AlphaFoldDB" id="A0A284VM54"/>
<dbReference type="Proteomes" id="UP000218615">
    <property type="component" value="Unassembled WGS sequence"/>
</dbReference>